<dbReference type="AlphaFoldDB" id="A0A101MPF3"/>
<dbReference type="EMBL" id="LLXE01000052">
    <property type="protein sequence ID" value="KUM64271.1"/>
    <property type="molecule type" value="Genomic_DNA"/>
</dbReference>
<dbReference type="GO" id="GO:0006002">
    <property type="term" value="P:fructose 6-phosphate metabolic process"/>
    <property type="evidence" value="ECO:0007669"/>
    <property type="project" value="TreeGrafter"/>
</dbReference>
<dbReference type="SUPFAM" id="SSF53697">
    <property type="entry name" value="SIS domain"/>
    <property type="match status" value="1"/>
</dbReference>
<dbReference type="Pfam" id="PF01380">
    <property type="entry name" value="SIS"/>
    <property type="match status" value="1"/>
</dbReference>
<dbReference type="Gene3D" id="3.40.50.10490">
    <property type="entry name" value="Glucose-6-phosphate isomerase like protein, domain 1"/>
    <property type="match status" value="3"/>
</dbReference>
<dbReference type="Proteomes" id="UP000055045">
    <property type="component" value="Unassembled WGS sequence"/>
</dbReference>
<dbReference type="PANTHER" id="PTHR10937:SF0">
    <property type="entry name" value="GLUTAMINE--FRUCTOSE-6-PHOSPHATE TRANSAMINASE (ISOMERIZING)"/>
    <property type="match status" value="1"/>
</dbReference>
<accession>A0A101MPF3</accession>
<dbReference type="OrthoDB" id="15235at2759"/>
<dbReference type="InterPro" id="IPR046348">
    <property type="entry name" value="SIS_dom_sf"/>
</dbReference>
<protein>
    <recommendedName>
        <fullName evidence="1">SIS domain-containing protein</fullName>
    </recommendedName>
</protein>
<evidence type="ECO:0000259" key="1">
    <source>
        <dbReference type="Pfam" id="PF01380"/>
    </source>
</evidence>
<organism evidence="2 3">
    <name type="scientific">Penicillium freii</name>
    <dbReference type="NCBI Taxonomy" id="48697"/>
    <lineage>
        <taxon>Eukaryota</taxon>
        <taxon>Fungi</taxon>
        <taxon>Dikarya</taxon>
        <taxon>Ascomycota</taxon>
        <taxon>Pezizomycotina</taxon>
        <taxon>Eurotiomycetes</taxon>
        <taxon>Eurotiomycetidae</taxon>
        <taxon>Eurotiales</taxon>
        <taxon>Aspergillaceae</taxon>
        <taxon>Penicillium</taxon>
    </lineage>
</organism>
<dbReference type="GO" id="GO:0004360">
    <property type="term" value="F:glutamine-fructose-6-phosphate transaminase (isomerizing) activity"/>
    <property type="evidence" value="ECO:0007669"/>
    <property type="project" value="TreeGrafter"/>
</dbReference>
<dbReference type="InterPro" id="IPR001347">
    <property type="entry name" value="SIS_dom"/>
</dbReference>
<dbReference type="PANTHER" id="PTHR10937">
    <property type="entry name" value="GLUCOSAMINE--FRUCTOSE-6-PHOSPHATE AMINOTRANSFERASE, ISOMERIZING"/>
    <property type="match status" value="1"/>
</dbReference>
<sequence length="160" mass="18112">MVMFALALREDRSSKSQRRIDIMEGLANISKQTKEVLKHDQEIKKLCMKFKDQKSLLSLVVLPRTIEALMSGEPKHGVLALIDEALPLVMILTRDDNFSKSLNAYNQVIARNGWPIVICNTDDPEFPRDKTDRIEVPRTVDTLQGLLNVIPCSSWPIGLL</sequence>
<evidence type="ECO:0000313" key="3">
    <source>
        <dbReference type="Proteomes" id="UP000055045"/>
    </source>
</evidence>
<gene>
    <name evidence="2" type="ORF">ACN42_g2804</name>
</gene>
<dbReference type="GO" id="GO:0006487">
    <property type="term" value="P:protein N-linked glycosylation"/>
    <property type="evidence" value="ECO:0007669"/>
    <property type="project" value="TreeGrafter"/>
</dbReference>
<dbReference type="STRING" id="48697.A0A101MPF3"/>
<keyword evidence="3" id="KW-1185">Reference proteome</keyword>
<comment type="caution">
    <text evidence="2">The sequence shown here is derived from an EMBL/GenBank/DDBJ whole genome shotgun (WGS) entry which is preliminary data.</text>
</comment>
<evidence type="ECO:0000313" key="2">
    <source>
        <dbReference type="EMBL" id="KUM64271.1"/>
    </source>
</evidence>
<proteinExistence type="predicted"/>
<name>A0A101MPF3_PENFR</name>
<feature type="domain" description="SIS" evidence="1">
    <location>
        <begin position="72"/>
        <end position="151"/>
    </location>
</feature>
<reference evidence="2 3" key="1">
    <citation type="submission" date="2015-10" db="EMBL/GenBank/DDBJ databases">
        <title>Genome sequencing of Penicillium freii.</title>
        <authorList>
            <person name="Nguyen H.D."/>
            <person name="Visagie C.M."/>
            <person name="Seifert K.A."/>
        </authorList>
    </citation>
    <scope>NUCLEOTIDE SEQUENCE [LARGE SCALE GENOMIC DNA]</scope>
    <source>
        <strain evidence="2 3">DAOM 242723</strain>
    </source>
</reference>
<dbReference type="GO" id="GO:0006047">
    <property type="term" value="P:UDP-N-acetylglucosamine metabolic process"/>
    <property type="evidence" value="ECO:0007669"/>
    <property type="project" value="TreeGrafter"/>
</dbReference>
<dbReference type="GO" id="GO:0097367">
    <property type="term" value="F:carbohydrate derivative binding"/>
    <property type="evidence" value="ECO:0007669"/>
    <property type="project" value="InterPro"/>
</dbReference>